<evidence type="ECO:0000256" key="2">
    <source>
        <dbReference type="ARBA" id="ARBA00001911"/>
    </source>
</evidence>
<dbReference type="GO" id="GO:0006012">
    <property type="term" value="P:galactose metabolic process"/>
    <property type="evidence" value="ECO:0007669"/>
    <property type="project" value="UniProtKB-UniPathway"/>
</dbReference>
<comment type="caution">
    <text evidence="11">The sequence shown here is derived from an EMBL/GenBank/DDBJ whole genome shotgun (WGS) entry which is preliminary data.</text>
</comment>
<name>A0A229FWC9_9BURK</name>
<dbReference type="RefSeq" id="WP_089515241.1">
    <property type="nucleotide sequence ID" value="NZ_NJGG01000001.1"/>
</dbReference>
<evidence type="ECO:0000256" key="6">
    <source>
        <dbReference type="ARBA" id="ARBA00018569"/>
    </source>
</evidence>
<dbReference type="AlphaFoldDB" id="A0A229FWC9"/>
<dbReference type="EC" id="5.1.3.2" evidence="5 9"/>
<organism evidence="11 12">
    <name type="scientific">Polynucleobacter cosmopolitanus</name>
    <dbReference type="NCBI Taxonomy" id="351345"/>
    <lineage>
        <taxon>Bacteria</taxon>
        <taxon>Pseudomonadati</taxon>
        <taxon>Pseudomonadota</taxon>
        <taxon>Betaproteobacteria</taxon>
        <taxon>Burkholderiales</taxon>
        <taxon>Burkholderiaceae</taxon>
        <taxon>Polynucleobacter</taxon>
    </lineage>
</organism>
<dbReference type="UniPathway" id="UPA00214"/>
<comment type="subunit">
    <text evidence="9">Homodimer.</text>
</comment>
<comment type="cofactor">
    <cofactor evidence="2 9">
        <name>NAD(+)</name>
        <dbReference type="ChEBI" id="CHEBI:57540"/>
    </cofactor>
</comment>
<dbReference type="NCBIfam" id="NF007956">
    <property type="entry name" value="PRK10675.1"/>
    <property type="match status" value="1"/>
</dbReference>
<dbReference type="GO" id="GO:0003978">
    <property type="term" value="F:UDP-glucose 4-epimerase activity"/>
    <property type="evidence" value="ECO:0007669"/>
    <property type="project" value="UniProtKB-UniRule"/>
</dbReference>
<gene>
    <name evidence="11" type="primary">galE</name>
    <name evidence="11" type="ORF">AOC33_03815</name>
</gene>
<evidence type="ECO:0000256" key="5">
    <source>
        <dbReference type="ARBA" id="ARBA00013189"/>
    </source>
</evidence>
<evidence type="ECO:0000256" key="1">
    <source>
        <dbReference type="ARBA" id="ARBA00000083"/>
    </source>
</evidence>
<dbReference type="InterPro" id="IPR005886">
    <property type="entry name" value="UDP_G4E"/>
</dbReference>
<dbReference type="OrthoDB" id="9803010at2"/>
<dbReference type="Gene3D" id="3.90.25.10">
    <property type="entry name" value="UDP-galactose 4-epimerase, domain 1"/>
    <property type="match status" value="1"/>
</dbReference>
<evidence type="ECO:0000256" key="4">
    <source>
        <dbReference type="ARBA" id="ARBA00007637"/>
    </source>
</evidence>
<comment type="similarity">
    <text evidence="4 9">Belongs to the NAD(P)-dependent epimerase/dehydratase family.</text>
</comment>
<evidence type="ECO:0000256" key="8">
    <source>
        <dbReference type="ARBA" id="ARBA00023235"/>
    </source>
</evidence>
<dbReference type="PANTHER" id="PTHR43725:SF47">
    <property type="entry name" value="UDP-GLUCOSE 4-EPIMERASE"/>
    <property type="match status" value="1"/>
</dbReference>
<keyword evidence="9" id="KW-0119">Carbohydrate metabolism</keyword>
<evidence type="ECO:0000256" key="7">
    <source>
        <dbReference type="ARBA" id="ARBA00023027"/>
    </source>
</evidence>
<feature type="domain" description="NAD(P)-binding" evidence="10">
    <location>
        <begin position="3"/>
        <end position="322"/>
    </location>
</feature>
<dbReference type="Proteomes" id="UP000215188">
    <property type="component" value="Unassembled WGS sequence"/>
</dbReference>
<evidence type="ECO:0000313" key="12">
    <source>
        <dbReference type="Proteomes" id="UP000215188"/>
    </source>
</evidence>
<accession>A0A229FWC9</accession>
<dbReference type="CDD" id="cd05247">
    <property type="entry name" value="UDP_G4E_1_SDR_e"/>
    <property type="match status" value="1"/>
</dbReference>
<dbReference type="InterPro" id="IPR016040">
    <property type="entry name" value="NAD(P)-bd_dom"/>
</dbReference>
<dbReference type="Gene3D" id="3.40.50.720">
    <property type="entry name" value="NAD(P)-binding Rossmann-like Domain"/>
    <property type="match status" value="1"/>
</dbReference>
<dbReference type="InterPro" id="IPR036291">
    <property type="entry name" value="NAD(P)-bd_dom_sf"/>
</dbReference>
<comment type="pathway">
    <text evidence="3 9">Carbohydrate metabolism; galactose metabolism.</text>
</comment>
<dbReference type="EMBL" id="NJGG01000001">
    <property type="protein sequence ID" value="OXL16213.1"/>
    <property type="molecule type" value="Genomic_DNA"/>
</dbReference>
<dbReference type="SUPFAM" id="SSF51735">
    <property type="entry name" value="NAD(P)-binding Rossmann-fold domains"/>
    <property type="match status" value="1"/>
</dbReference>
<dbReference type="Pfam" id="PF16363">
    <property type="entry name" value="GDP_Man_Dehyd"/>
    <property type="match status" value="1"/>
</dbReference>
<dbReference type="PANTHER" id="PTHR43725">
    <property type="entry name" value="UDP-GLUCOSE 4-EPIMERASE"/>
    <property type="match status" value="1"/>
</dbReference>
<keyword evidence="8 9" id="KW-0413">Isomerase</keyword>
<evidence type="ECO:0000256" key="3">
    <source>
        <dbReference type="ARBA" id="ARBA00004947"/>
    </source>
</evidence>
<evidence type="ECO:0000259" key="10">
    <source>
        <dbReference type="Pfam" id="PF16363"/>
    </source>
</evidence>
<dbReference type="GO" id="GO:0005829">
    <property type="term" value="C:cytosol"/>
    <property type="evidence" value="ECO:0007669"/>
    <property type="project" value="TreeGrafter"/>
</dbReference>
<keyword evidence="12" id="KW-1185">Reference proteome</keyword>
<reference evidence="11 12" key="1">
    <citation type="submission" date="2017-06" db="EMBL/GenBank/DDBJ databases">
        <title>Reclassification of a Polynucleobacter cosmopolitanus strain isolated from tropical Lake Victoria as Polynucleobacter victoriensis comb. nov.</title>
        <authorList>
            <person name="Hahn M.W."/>
        </authorList>
    </citation>
    <scope>NUCLEOTIDE SEQUENCE [LARGE SCALE GENOMIC DNA]</scope>
    <source>
        <strain evidence="11 12">MWH-MoIso2</strain>
    </source>
</reference>
<sequence>MILLTGATGYIGSHTWVELLLAGHQVVGIDNFSNSNPKVLNRIKQISGQEPVFYSGDVRDRAPLNKIFQTHNVKAVIHFAALKAVGESVQKPLQYYQNNLSGLLMLAEVMQEHKCTHFVFSSSATVYHPNNPIPYQENMPLGSTSPYGWSKYMSEQILRDIEIANHDFSVAYLRYFNPVGAHASGLIGEDPRGVPNNLMPYVTQVAVGQRDHLSVYGGDWPTADGTGVRDYIHVVDLARGHVKALNYLLSGKGSITANLGAGKGYSVLDLVKAFEKASNKKIPYKIVDRRAGDIAAFYADPTLAKDKLDWSVEYDLNRMCEDSWRWQSQNPNGFE</sequence>
<evidence type="ECO:0000256" key="9">
    <source>
        <dbReference type="RuleBase" id="RU366046"/>
    </source>
</evidence>
<protein>
    <recommendedName>
        <fullName evidence="6 9">UDP-glucose 4-epimerase</fullName>
        <ecNumber evidence="5 9">5.1.3.2</ecNumber>
    </recommendedName>
</protein>
<comment type="catalytic activity">
    <reaction evidence="1 9">
        <text>UDP-alpha-D-glucose = UDP-alpha-D-galactose</text>
        <dbReference type="Rhea" id="RHEA:22168"/>
        <dbReference type="ChEBI" id="CHEBI:58885"/>
        <dbReference type="ChEBI" id="CHEBI:66914"/>
        <dbReference type="EC" id="5.1.3.2"/>
    </reaction>
</comment>
<evidence type="ECO:0000313" key="11">
    <source>
        <dbReference type="EMBL" id="OXL16213.1"/>
    </source>
</evidence>
<dbReference type="NCBIfam" id="TIGR01179">
    <property type="entry name" value="galE"/>
    <property type="match status" value="1"/>
</dbReference>
<proteinExistence type="inferred from homology"/>
<keyword evidence="7 9" id="KW-0520">NAD</keyword>